<comment type="caution">
    <text evidence="2">The sequence shown here is derived from an EMBL/GenBank/DDBJ whole genome shotgun (WGS) entry which is preliminary data.</text>
</comment>
<proteinExistence type="predicted"/>
<accession>A0ABR0Q1A8</accession>
<protein>
    <recommendedName>
        <fullName evidence="1">Reverse transcriptase zinc-binding domain-containing protein</fullName>
    </recommendedName>
</protein>
<reference evidence="2 3" key="1">
    <citation type="submission" date="2023-03" db="EMBL/GenBank/DDBJ databases">
        <title>WGS of Gossypium arboreum.</title>
        <authorList>
            <person name="Yu D."/>
        </authorList>
    </citation>
    <scope>NUCLEOTIDE SEQUENCE [LARGE SCALE GENOMIC DNA]</scope>
    <source>
        <tissue evidence="2">Leaf</tissue>
    </source>
</reference>
<sequence length="320" mass="36979">MTKVKSMGGMGFRDLNLFNISLLAKQCWKLLQNPKALWARVLKGGYFPKGAFLNAKQGSRASWVWASLLQGVVLEKLTDDNHDLHQKVAELMTKENNCWKLNQIRRYISEDQVKAIQSLPAYSRGQDKMVLTGSKDGNYVVKKGCHELKEKVMKEVERRASPSHNVNGKVWKWIWSISLPQKIKHFLWRAVGNLVATNGNLVKRRIKMSELCPVCLKEAETVEHTLLLCDWAQCVWYGGALGFKVDCHRITTLDQWLLQVFDVVLKGKKNKEWMEMIIAFTCWHIWKSRCSKVFKGRECDPRKCIERNSARMGEAPEWLD</sequence>
<evidence type="ECO:0000313" key="2">
    <source>
        <dbReference type="EMBL" id="KAK5833095.1"/>
    </source>
</evidence>
<evidence type="ECO:0000313" key="3">
    <source>
        <dbReference type="Proteomes" id="UP001358586"/>
    </source>
</evidence>
<name>A0ABR0Q1A8_GOSAR</name>
<keyword evidence="3" id="KW-1185">Reference proteome</keyword>
<dbReference type="PANTHER" id="PTHR33116">
    <property type="entry name" value="REVERSE TRANSCRIPTASE ZINC-BINDING DOMAIN-CONTAINING PROTEIN-RELATED-RELATED"/>
    <property type="match status" value="1"/>
</dbReference>
<gene>
    <name evidence="2" type="ORF">PVK06_016907</name>
</gene>
<feature type="domain" description="Reverse transcriptase zinc-binding" evidence="1">
    <location>
        <begin position="166"/>
        <end position="236"/>
    </location>
</feature>
<dbReference type="EMBL" id="JARKNE010000005">
    <property type="protein sequence ID" value="KAK5833095.1"/>
    <property type="molecule type" value="Genomic_DNA"/>
</dbReference>
<dbReference type="PANTHER" id="PTHR33116:SF86">
    <property type="entry name" value="REVERSE TRANSCRIPTASE DOMAIN-CONTAINING PROTEIN"/>
    <property type="match status" value="1"/>
</dbReference>
<organism evidence="2 3">
    <name type="scientific">Gossypium arboreum</name>
    <name type="common">Tree cotton</name>
    <name type="synonym">Gossypium nanking</name>
    <dbReference type="NCBI Taxonomy" id="29729"/>
    <lineage>
        <taxon>Eukaryota</taxon>
        <taxon>Viridiplantae</taxon>
        <taxon>Streptophyta</taxon>
        <taxon>Embryophyta</taxon>
        <taxon>Tracheophyta</taxon>
        <taxon>Spermatophyta</taxon>
        <taxon>Magnoliopsida</taxon>
        <taxon>eudicotyledons</taxon>
        <taxon>Gunneridae</taxon>
        <taxon>Pentapetalae</taxon>
        <taxon>rosids</taxon>
        <taxon>malvids</taxon>
        <taxon>Malvales</taxon>
        <taxon>Malvaceae</taxon>
        <taxon>Malvoideae</taxon>
        <taxon>Gossypium</taxon>
    </lineage>
</organism>
<evidence type="ECO:0000259" key="1">
    <source>
        <dbReference type="Pfam" id="PF13966"/>
    </source>
</evidence>
<dbReference type="Proteomes" id="UP001358586">
    <property type="component" value="Chromosome 5"/>
</dbReference>
<dbReference type="InterPro" id="IPR026960">
    <property type="entry name" value="RVT-Znf"/>
</dbReference>
<dbReference type="Pfam" id="PF13966">
    <property type="entry name" value="zf-RVT"/>
    <property type="match status" value="1"/>
</dbReference>